<evidence type="ECO:0000313" key="1">
    <source>
        <dbReference type="EMBL" id="RPA76618.1"/>
    </source>
</evidence>
<proteinExistence type="predicted"/>
<dbReference type="STRING" id="1160509.A0A3N4HVQ6"/>
<organism evidence="1 2">
    <name type="scientific">Ascobolus immersus RN42</name>
    <dbReference type="NCBI Taxonomy" id="1160509"/>
    <lineage>
        <taxon>Eukaryota</taxon>
        <taxon>Fungi</taxon>
        <taxon>Dikarya</taxon>
        <taxon>Ascomycota</taxon>
        <taxon>Pezizomycotina</taxon>
        <taxon>Pezizomycetes</taxon>
        <taxon>Pezizales</taxon>
        <taxon>Ascobolaceae</taxon>
        <taxon>Ascobolus</taxon>
    </lineage>
</organism>
<evidence type="ECO:0008006" key="3">
    <source>
        <dbReference type="Google" id="ProtNLM"/>
    </source>
</evidence>
<dbReference type="OrthoDB" id="3045089at2759"/>
<accession>A0A3N4HVQ6</accession>
<protein>
    <recommendedName>
        <fullName evidence="3">Fungal N-terminal domain-containing protein</fullName>
    </recommendedName>
</protein>
<evidence type="ECO:0000313" key="2">
    <source>
        <dbReference type="Proteomes" id="UP000275078"/>
    </source>
</evidence>
<name>A0A3N4HVQ6_ASCIM</name>
<gene>
    <name evidence="1" type="ORF">BJ508DRAFT_213526</name>
</gene>
<reference evidence="1 2" key="1">
    <citation type="journal article" date="2018" name="Nat. Ecol. Evol.">
        <title>Pezizomycetes genomes reveal the molecular basis of ectomycorrhizal truffle lifestyle.</title>
        <authorList>
            <person name="Murat C."/>
            <person name="Payen T."/>
            <person name="Noel B."/>
            <person name="Kuo A."/>
            <person name="Morin E."/>
            <person name="Chen J."/>
            <person name="Kohler A."/>
            <person name="Krizsan K."/>
            <person name="Balestrini R."/>
            <person name="Da Silva C."/>
            <person name="Montanini B."/>
            <person name="Hainaut M."/>
            <person name="Levati E."/>
            <person name="Barry K.W."/>
            <person name="Belfiori B."/>
            <person name="Cichocki N."/>
            <person name="Clum A."/>
            <person name="Dockter R.B."/>
            <person name="Fauchery L."/>
            <person name="Guy J."/>
            <person name="Iotti M."/>
            <person name="Le Tacon F."/>
            <person name="Lindquist E.A."/>
            <person name="Lipzen A."/>
            <person name="Malagnac F."/>
            <person name="Mello A."/>
            <person name="Molinier V."/>
            <person name="Miyauchi S."/>
            <person name="Poulain J."/>
            <person name="Riccioni C."/>
            <person name="Rubini A."/>
            <person name="Sitrit Y."/>
            <person name="Splivallo R."/>
            <person name="Traeger S."/>
            <person name="Wang M."/>
            <person name="Zifcakova L."/>
            <person name="Wipf D."/>
            <person name="Zambonelli A."/>
            <person name="Paolocci F."/>
            <person name="Nowrousian M."/>
            <person name="Ottonello S."/>
            <person name="Baldrian P."/>
            <person name="Spatafora J.W."/>
            <person name="Henrissat B."/>
            <person name="Nagy L.G."/>
            <person name="Aury J.M."/>
            <person name="Wincker P."/>
            <person name="Grigoriev I.V."/>
            <person name="Bonfante P."/>
            <person name="Martin F.M."/>
        </authorList>
    </citation>
    <scope>NUCLEOTIDE SEQUENCE [LARGE SCALE GENOMIC DNA]</scope>
    <source>
        <strain evidence="1 2">RN42</strain>
    </source>
</reference>
<keyword evidence="2" id="KW-1185">Reference proteome</keyword>
<dbReference type="EMBL" id="ML119741">
    <property type="protein sequence ID" value="RPA76618.1"/>
    <property type="molecule type" value="Genomic_DNA"/>
</dbReference>
<dbReference type="AlphaFoldDB" id="A0A3N4HVQ6"/>
<sequence>MSFGIGIGDFLAVGELAWTLYREVYLVAQTAPKEVELLEKQLATLEGSLRIFREDFADANSIVQKAGPERLQIATDIVKGIQDTLLDLQAITTKYKKRFDPSRGKLKRGLDKVGFAITDAKEIDGILSIRFASELEILLMYYDSASLKRLEHSHSTIESGINKIMNHVGITSTPIMSKRPGMEDEVFNASLSANLLRYAEIEKPWASIGLFDWIQAGKWWLIRYQSEYEECSSDKNTLSLNTYLHLVKSAWILTDLIVVHPQRNHLDEPVAAQIEMLVKSITEEFERLDSRQTEIPSLDDIDEDDLRIWEMHEGSATLQPGQRRREGLRRWIMPNDLIIYQKYAPNPNLHGTTFVHTKY</sequence>
<dbReference type="Proteomes" id="UP000275078">
    <property type="component" value="Unassembled WGS sequence"/>
</dbReference>